<feature type="transmembrane region" description="Helical" evidence="5">
    <location>
        <begin position="103"/>
        <end position="124"/>
    </location>
</feature>
<dbReference type="Gene3D" id="1.20.1540.10">
    <property type="entry name" value="Rhomboid-like"/>
    <property type="match status" value="1"/>
</dbReference>
<protein>
    <submittedName>
        <fullName evidence="7">Membrane associated rhomboid family serine protease</fullName>
    </submittedName>
</protein>
<dbReference type="GO" id="GO:0006508">
    <property type="term" value="P:proteolysis"/>
    <property type="evidence" value="ECO:0007669"/>
    <property type="project" value="UniProtKB-KW"/>
</dbReference>
<keyword evidence="3 5" id="KW-1133">Transmembrane helix</keyword>
<evidence type="ECO:0000313" key="7">
    <source>
        <dbReference type="EMBL" id="MCS3919591.1"/>
    </source>
</evidence>
<dbReference type="InterPro" id="IPR035952">
    <property type="entry name" value="Rhomboid-like_sf"/>
</dbReference>
<dbReference type="Pfam" id="PF01694">
    <property type="entry name" value="Rhomboid"/>
    <property type="match status" value="1"/>
</dbReference>
<keyword evidence="8" id="KW-1185">Reference proteome</keyword>
<feature type="transmembrane region" description="Helical" evidence="5">
    <location>
        <begin position="20"/>
        <end position="38"/>
    </location>
</feature>
<feature type="domain" description="Peptidase S54 rhomboid" evidence="6">
    <location>
        <begin position="63"/>
        <end position="215"/>
    </location>
</feature>
<feature type="transmembrane region" description="Helical" evidence="5">
    <location>
        <begin position="173"/>
        <end position="193"/>
    </location>
</feature>
<keyword evidence="4 5" id="KW-0472">Membrane</keyword>
<comment type="subcellular location">
    <subcellularLocation>
        <location evidence="1">Membrane</location>
        <topology evidence="1">Multi-pass membrane protein</topology>
    </subcellularLocation>
</comment>
<dbReference type="InterPro" id="IPR022764">
    <property type="entry name" value="Peptidase_S54_rhomboid_dom"/>
</dbReference>
<evidence type="ECO:0000256" key="4">
    <source>
        <dbReference type="ARBA" id="ARBA00023136"/>
    </source>
</evidence>
<dbReference type="EMBL" id="JANUCP010000003">
    <property type="protein sequence ID" value="MCS3919591.1"/>
    <property type="molecule type" value="Genomic_DNA"/>
</dbReference>
<dbReference type="InterPro" id="IPR011990">
    <property type="entry name" value="TPR-like_helical_dom_sf"/>
</dbReference>
<dbReference type="Proteomes" id="UP001204798">
    <property type="component" value="Unassembled WGS sequence"/>
</dbReference>
<evidence type="ECO:0000256" key="1">
    <source>
        <dbReference type="ARBA" id="ARBA00004141"/>
    </source>
</evidence>
<evidence type="ECO:0000256" key="5">
    <source>
        <dbReference type="SAM" id="Phobius"/>
    </source>
</evidence>
<keyword evidence="2 5" id="KW-0812">Transmembrane</keyword>
<comment type="caution">
    <text evidence="7">The sequence shown here is derived from an EMBL/GenBank/DDBJ whole genome shotgun (WGS) entry which is preliminary data.</text>
</comment>
<dbReference type="SUPFAM" id="SSF48452">
    <property type="entry name" value="TPR-like"/>
    <property type="match status" value="1"/>
</dbReference>
<dbReference type="PANTHER" id="PTHR43066">
    <property type="entry name" value="RHOMBOID-RELATED PROTEIN"/>
    <property type="match status" value="1"/>
</dbReference>
<organism evidence="7 8">
    <name type="scientific">Candidatus Fervidibacter sacchari</name>
    <dbReference type="NCBI Taxonomy" id="1448929"/>
    <lineage>
        <taxon>Bacteria</taxon>
        <taxon>Candidatus Fervidibacterota</taxon>
        <taxon>Candidatus Fervidibacter</taxon>
    </lineage>
</organism>
<gene>
    <name evidence="7" type="ORF">M2350_002004</name>
</gene>
<sequence>MMLIVPVGLSERPKRLPKGLTALTIAVWLAVLAQFVFLSRNDFAPAAKEQWFEFFGYDPAKPHWWKVFTALLVHADFGHLTLNLAGLWLFGWFVEAEMGWHKFLAFGLIAHWIALKAQEAFWLWQGHPDPSQLVGSSAMVAFAMGTFCLRFWHIGLKWRAIYGWRWRTQEFSTPLWSLIALWLIAQIWLLVSPHPEKPVIAHLTSFAVGVIVAFGLDWHRVAACDRWKRQAEMAEREGRWEEAASIWCQLALCSQNPSAYWLAAAHNFLKAGNREKAEEAICKSLEHLFWNESALDRACRIVAEPKVQSLSPEILFSLAEQLERHRCYHEALTLFQKIAEVAEFKGAPQALLKVTELHFRLGEEERARQALHLFWLRYSQTPWRQRAAELAAQLRWRGEK</sequence>
<evidence type="ECO:0000256" key="2">
    <source>
        <dbReference type="ARBA" id="ARBA00022692"/>
    </source>
</evidence>
<feature type="transmembrane region" description="Helical" evidence="5">
    <location>
        <begin position="130"/>
        <end position="152"/>
    </location>
</feature>
<keyword evidence="7" id="KW-0378">Hydrolase</keyword>
<dbReference type="RefSeq" id="WP_259096163.1">
    <property type="nucleotide sequence ID" value="NZ_CP130454.1"/>
</dbReference>
<evidence type="ECO:0000313" key="8">
    <source>
        <dbReference type="Proteomes" id="UP001204798"/>
    </source>
</evidence>
<dbReference type="Gene3D" id="1.25.40.10">
    <property type="entry name" value="Tetratricopeptide repeat domain"/>
    <property type="match status" value="1"/>
</dbReference>
<evidence type="ECO:0000256" key="3">
    <source>
        <dbReference type="ARBA" id="ARBA00022989"/>
    </source>
</evidence>
<name>A0ABT2ENR9_9BACT</name>
<dbReference type="GO" id="GO:0008233">
    <property type="term" value="F:peptidase activity"/>
    <property type="evidence" value="ECO:0007669"/>
    <property type="project" value="UniProtKB-KW"/>
</dbReference>
<keyword evidence="7" id="KW-0645">Protease</keyword>
<dbReference type="SUPFAM" id="SSF144091">
    <property type="entry name" value="Rhomboid-like"/>
    <property type="match status" value="1"/>
</dbReference>
<reference evidence="7 8" key="1">
    <citation type="submission" date="2022-08" db="EMBL/GenBank/DDBJ databases">
        <title>Bacterial and archaeal communities from various locations to study Microbial Dark Matter (Phase II).</title>
        <authorList>
            <person name="Stepanauskas R."/>
        </authorList>
    </citation>
    <scope>NUCLEOTIDE SEQUENCE [LARGE SCALE GENOMIC DNA]</scope>
    <source>
        <strain evidence="7 8">PD1</strain>
    </source>
</reference>
<proteinExistence type="predicted"/>
<evidence type="ECO:0000259" key="6">
    <source>
        <dbReference type="Pfam" id="PF01694"/>
    </source>
</evidence>
<feature type="transmembrane region" description="Helical" evidence="5">
    <location>
        <begin position="199"/>
        <end position="219"/>
    </location>
</feature>
<feature type="transmembrane region" description="Helical" evidence="5">
    <location>
        <begin position="67"/>
        <end position="91"/>
    </location>
</feature>
<accession>A0ABT2ENR9</accession>